<organism evidence="8 9">
    <name type="scientific">Metamycoplasma equirhinis</name>
    <dbReference type="NCBI Taxonomy" id="92402"/>
    <lineage>
        <taxon>Bacteria</taxon>
        <taxon>Bacillati</taxon>
        <taxon>Mycoplasmatota</taxon>
        <taxon>Mycoplasmoidales</taxon>
        <taxon>Metamycoplasmataceae</taxon>
        <taxon>Metamycoplasma</taxon>
    </lineage>
</organism>
<gene>
    <name evidence="7" type="primary">atpH</name>
    <name evidence="8" type="ORF">R9B83_02520</name>
</gene>
<evidence type="ECO:0000256" key="1">
    <source>
        <dbReference type="ARBA" id="ARBA00004370"/>
    </source>
</evidence>
<dbReference type="HAMAP" id="MF_01416">
    <property type="entry name" value="ATP_synth_delta_bact"/>
    <property type="match status" value="1"/>
</dbReference>
<evidence type="ECO:0000256" key="5">
    <source>
        <dbReference type="ARBA" id="ARBA00023136"/>
    </source>
</evidence>
<keyword evidence="6 7" id="KW-0066">ATP synthesis</keyword>
<dbReference type="SUPFAM" id="SSF47928">
    <property type="entry name" value="N-terminal domain of the delta subunit of the F1F0-ATP synthase"/>
    <property type="match status" value="1"/>
</dbReference>
<comment type="function">
    <text evidence="7">F(1)F(0) ATP synthase produces ATP from ADP in the presence of a proton or sodium gradient. F-type ATPases consist of two structural domains, F(1) containing the extramembraneous catalytic core and F(0) containing the membrane proton channel, linked together by a central stalk and a peripheral stalk. During catalysis, ATP synthesis in the catalytic domain of F(1) is coupled via a rotary mechanism of the central stalk subunits to proton translocation.</text>
</comment>
<evidence type="ECO:0000256" key="3">
    <source>
        <dbReference type="ARBA" id="ARBA00022781"/>
    </source>
</evidence>
<keyword evidence="7" id="KW-1003">Cell membrane</keyword>
<keyword evidence="4 7" id="KW-0406">Ion transport</keyword>
<dbReference type="NCBIfam" id="TIGR01145">
    <property type="entry name" value="ATP_synt_delta"/>
    <property type="match status" value="1"/>
</dbReference>
<keyword evidence="5 7" id="KW-0472">Membrane</keyword>
<dbReference type="Gene3D" id="1.10.520.20">
    <property type="entry name" value="N-terminal domain of the delta subunit of the F1F0-ATP synthase"/>
    <property type="match status" value="1"/>
</dbReference>
<dbReference type="NCBIfam" id="NF009975">
    <property type="entry name" value="PRK13436.1"/>
    <property type="match status" value="1"/>
</dbReference>
<evidence type="ECO:0000313" key="9">
    <source>
        <dbReference type="Proteomes" id="UP001303601"/>
    </source>
</evidence>
<dbReference type="EMBL" id="CP137845">
    <property type="protein sequence ID" value="WPB53841.1"/>
    <property type="molecule type" value="Genomic_DNA"/>
</dbReference>
<evidence type="ECO:0000313" key="8">
    <source>
        <dbReference type="EMBL" id="WPB53841.1"/>
    </source>
</evidence>
<protein>
    <recommendedName>
        <fullName evidence="7">ATP synthase subunit delta</fullName>
    </recommendedName>
    <alternativeName>
        <fullName evidence="7">ATP synthase F(1) sector subunit delta</fullName>
    </alternativeName>
    <alternativeName>
        <fullName evidence="7">F-type ATPase subunit delta</fullName>
        <shortName evidence="7">F-ATPase subunit delta</shortName>
    </alternativeName>
</protein>
<keyword evidence="3 7" id="KW-0375">Hydrogen ion transport</keyword>
<dbReference type="InterPro" id="IPR026015">
    <property type="entry name" value="ATP_synth_OSCP/delta_N_sf"/>
</dbReference>
<dbReference type="GeneID" id="94493749"/>
<keyword evidence="7" id="KW-0139">CF(1)</keyword>
<comment type="subcellular location">
    <subcellularLocation>
        <location evidence="7">Cell membrane</location>
        <topology evidence="7">Peripheral membrane protein</topology>
    </subcellularLocation>
    <subcellularLocation>
        <location evidence="1">Membrane</location>
    </subcellularLocation>
</comment>
<evidence type="ECO:0000256" key="6">
    <source>
        <dbReference type="ARBA" id="ARBA00023310"/>
    </source>
</evidence>
<reference evidence="8" key="1">
    <citation type="submission" date="2023-11" db="EMBL/GenBank/DDBJ databases">
        <title>Completed genome sequence of Mycoplasma equirhinis type strain M432/72.</title>
        <authorList>
            <person name="Spergser J."/>
        </authorList>
    </citation>
    <scope>NUCLEOTIDE SEQUENCE [LARGE SCALE GENOMIC DNA]</scope>
    <source>
        <strain evidence="8">M432/72</strain>
    </source>
</reference>
<proteinExistence type="inferred from homology"/>
<name>A0ABZ0PAB1_9BACT</name>
<dbReference type="Proteomes" id="UP001303601">
    <property type="component" value="Chromosome"/>
</dbReference>
<keyword evidence="9" id="KW-1185">Reference proteome</keyword>
<evidence type="ECO:0000256" key="2">
    <source>
        <dbReference type="ARBA" id="ARBA00022448"/>
    </source>
</evidence>
<comment type="similarity">
    <text evidence="7">Belongs to the ATPase delta chain family.</text>
</comment>
<dbReference type="PANTHER" id="PTHR11910">
    <property type="entry name" value="ATP SYNTHASE DELTA CHAIN"/>
    <property type="match status" value="1"/>
</dbReference>
<evidence type="ECO:0000256" key="4">
    <source>
        <dbReference type="ARBA" id="ARBA00023065"/>
    </source>
</evidence>
<dbReference type="Pfam" id="PF00213">
    <property type="entry name" value="OSCP"/>
    <property type="match status" value="1"/>
</dbReference>
<evidence type="ECO:0000256" key="7">
    <source>
        <dbReference type="HAMAP-Rule" id="MF_01416"/>
    </source>
</evidence>
<dbReference type="PRINTS" id="PR00125">
    <property type="entry name" value="ATPASEDELTA"/>
</dbReference>
<sequence>MANLNELIYNWSFALFDLARNETNLNAIANEAAKIVKIIKKNKNYLSLLNSYEINDEDKFNLVNQTFGKFHIYIVNTIKLAIRQHTIKYLISILNKFVELTNEKMNIKYGIIFTTYPLENKDIKKFEIKLSKKLNADIHLTNEIDEKLIGGIKIKIDDFLIDNSFFGKLQKMRKLVN</sequence>
<keyword evidence="2 7" id="KW-0813">Transport</keyword>
<dbReference type="RefSeq" id="WP_140031312.1">
    <property type="nucleotide sequence ID" value="NZ_CP137845.1"/>
</dbReference>
<comment type="function">
    <text evidence="7">This protein is part of the stalk that links CF(0) to CF(1). It either transmits conformational changes from CF(0) to CF(1) or is implicated in proton conduction.</text>
</comment>
<accession>A0ABZ0PAB1</accession>
<dbReference type="InterPro" id="IPR000711">
    <property type="entry name" value="ATPase_OSCP/dsu"/>
</dbReference>